<dbReference type="SUPFAM" id="SSF51419">
    <property type="entry name" value="PLP-binding barrel"/>
    <property type="match status" value="1"/>
</dbReference>
<keyword evidence="2" id="KW-0663">Pyridoxal phosphate</keyword>
<dbReference type="PRINTS" id="PR00992">
    <property type="entry name" value="ALARACEMASE"/>
</dbReference>
<dbReference type="GO" id="GO:0030170">
    <property type="term" value="F:pyridoxal phosphate binding"/>
    <property type="evidence" value="ECO:0007669"/>
    <property type="project" value="TreeGrafter"/>
</dbReference>
<dbReference type="EMBL" id="CAJHNH020004365">
    <property type="protein sequence ID" value="CAG5130940.1"/>
    <property type="molecule type" value="Genomic_DNA"/>
</dbReference>
<dbReference type="Gene3D" id="2.40.37.10">
    <property type="entry name" value="Lyase, Ornithine Decarboxylase, Chain A, domain 1"/>
    <property type="match status" value="1"/>
</dbReference>
<evidence type="ECO:0000313" key="6">
    <source>
        <dbReference type="Proteomes" id="UP000678393"/>
    </source>
</evidence>
<feature type="non-terminal residue" evidence="5">
    <location>
        <position position="1"/>
    </location>
</feature>
<comment type="cofactor">
    <cofactor evidence="1">
        <name>pyridoxal 5'-phosphate</name>
        <dbReference type="ChEBI" id="CHEBI:597326"/>
    </cofactor>
</comment>
<accession>A0A8S3ZSU5</accession>
<dbReference type="Pfam" id="PF01168">
    <property type="entry name" value="Ala_racemase_N"/>
    <property type="match status" value="1"/>
</dbReference>
<evidence type="ECO:0000256" key="1">
    <source>
        <dbReference type="ARBA" id="ARBA00001933"/>
    </source>
</evidence>
<dbReference type="OrthoDB" id="186866at2759"/>
<reference evidence="5" key="1">
    <citation type="submission" date="2021-04" db="EMBL/GenBank/DDBJ databases">
        <authorList>
            <consortium name="Molecular Ecology Group"/>
        </authorList>
    </citation>
    <scope>NUCLEOTIDE SEQUENCE</scope>
</reference>
<dbReference type="PANTHER" id="PTHR30511:SF0">
    <property type="entry name" value="ALANINE RACEMASE, CATABOLIC-RELATED"/>
    <property type="match status" value="1"/>
</dbReference>
<evidence type="ECO:0000256" key="3">
    <source>
        <dbReference type="ARBA" id="ARBA00023235"/>
    </source>
</evidence>
<dbReference type="SMART" id="SM01005">
    <property type="entry name" value="Ala_racemase_C"/>
    <property type="match status" value="1"/>
</dbReference>
<dbReference type="InterPro" id="IPR009006">
    <property type="entry name" value="Ala_racemase/Decarboxylase_C"/>
</dbReference>
<organism evidence="5 6">
    <name type="scientific">Candidula unifasciata</name>
    <dbReference type="NCBI Taxonomy" id="100452"/>
    <lineage>
        <taxon>Eukaryota</taxon>
        <taxon>Metazoa</taxon>
        <taxon>Spiralia</taxon>
        <taxon>Lophotrochozoa</taxon>
        <taxon>Mollusca</taxon>
        <taxon>Gastropoda</taxon>
        <taxon>Heterobranchia</taxon>
        <taxon>Euthyneura</taxon>
        <taxon>Panpulmonata</taxon>
        <taxon>Eupulmonata</taxon>
        <taxon>Stylommatophora</taxon>
        <taxon>Helicina</taxon>
        <taxon>Helicoidea</taxon>
        <taxon>Geomitridae</taxon>
        <taxon>Candidula</taxon>
    </lineage>
</organism>
<keyword evidence="6" id="KW-1185">Reference proteome</keyword>
<dbReference type="GO" id="GO:0006522">
    <property type="term" value="P:alanine metabolic process"/>
    <property type="evidence" value="ECO:0007669"/>
    <property type="project" value="InterPro"/>
</dbReference>
<keyword evidence="3" id="KW-0413">Isomerase</keyword>
<dbReference type="InterPro" id="IPR000821">
    <property type="entry name" value="Ala_racemase"/>
</dbReference>
<feature type="domain" description="Alanine racemase C-terminal" evidence="4">
    <location>
        <begin position="227"/>
        <end position="284"/>
    </location>
</feature>
<dbReference type="InterPro" id="IPR029066">
    <property type="entry name" value="PLP-binding_barrel"/>
</dbReference>
<dbReference type="InterPro" id="IPR001608">
    <property type="entry name" value="Ala_racemase_N"/>
</dbReference>
<dbReference type="InterPro" id="IPR011079">
    <property type="entry name" value="Ala_racemase_C"/>
</dbReference>
<dbReference type="Pfam" id="PF00842">
    <property type="entry name" value="Ala_racemase_C"/>
    <property type="match status" value="1"/>
</dbReference>
<evidence type="ECO:0000313" key="5">
    <source>
        <dbReference type="EMBL" id="CAG5130940.1"/>
    </source>
</evidence>
<dbReference type="GO" id="GO:0005829">
    <property type="term" value="C:cytosol"/>
    <property type="evidence" value="ECO:0007669"/>
    <property type="project" value="TreeGrafter"/>
</dbReference>
<dbReference type="Proteomes" id="UP000678393">
    <property type="component" value="Unassembled WGS sequence"/>
</dbReference>
<name>A0A8S3ZSU5_9EUPU</name>
<dbReference type="Gene3D" id="3.20.20.10">
    <property type="entry name" value="Alanine racemase"/>
    <property type="match status" value="1"/>
</dbReference>
<proteinExistence type="predicted"/>
<dbReference type="GO" id="GO:0008784">
    <property type="term" value="F:alanine racemase activity"/>
    <property type="evidence" value="ECO:0007669"/>
    <property type="project" value="InterPro"/>
</dbReference>
<evidence type="ECO:0000259" key="4">
    <source>
        <dbReference type="SMART" id="SM01005"/>
    </source>
</evidence>
<dbReference type="SUPFAM" id="SSF50621">
    <property type="entry name" value="Alanine racemase C-terminal domain-like"/>
    <property type="match status" value="1"/>
</dbReference>
<comment type="caution">
    <text evidence="5">The sequence shown here is derived from an EMBL/GenBank/DDBJ whole genome shotgun (WGS) entry which is preliminary data.</text>
</comment>
<dbReference type="AlphaFoldDB" id="A0A8S3ZSU5"/>
<evidence type="ECO:0000256" key="2">
    <source>
        <dbReference type="ARBA" id="ARBA00022898"/>
    </source>
</evidence>
<protein>
    <recommendedName>
        <fullName evidence="4">Alanine racemase C-terminal domain-containing protein</fullName>
    </recommendedName>
</protein>
<gene>
    <name evidence="5" type="ORF">CUNI_LOCUS16498</name>
</gene>
<dbReference type="PANTHER" id="PTHR30511">
    <property type="entry name" value="ALANINE RACEMASE"/>
    <property type="match status" value="1"/>
</dbReference>
<sequence>MYRRKTVKKYKGETVKKYSWKTVKMYRRKRSTSTEGRRSRCAGGNCVEGDIDAMLEYNLTPTVATLHFIEKWTDRLTRSCKAKSANVIYFVKHSSHNNLFLYLQPQITIEVDTGMSRNGCQSHELPHLMKVGYISSYGISVHSIMTHFSQPWDDPTFTQQQLDRFLEATKLYRSQGIKVHVASSSAIIRGYGTDLDFVRPGSLIYGLLPDYKPQVLSIVQALGTTPALSWLARPCLVKTLEAGRKVGYNQKFKLKKREIIATFSFGYGDGYSTQLSGHGVLTDVN</sequence>